<sequence>MNKSPDFGENLKGSELGAKVFAEGFRRLQELRGEPLGSRLPTRVLADRRVVAGLATVLLLALVVNVASGWDSRSSNSPNINTVPETVTQAASDFSLPIDPYPLPRFADVVSRDIQTMPIKEGINLKPVSSFTPVRFRIDVQEGVNVRYSPDQESDNRVKTDQDGYVYKALPNGDDAGVYSEFVVRKDDKSGEITIFAARAGEKGLEYLAIYANGWSLVKATIESFDPEKKEIEVQIEDMFRKDLSAQTPQEAPVIK</sequence>
<dbReference type="Proteomes" id="UP000176578">
    <property type="component" value="Unassembled WGS sequence"/>
</dbReference>
<evidence type="ECO:0008006" key="3">
    <source>
        <dbReference type="Google" id="ProtNLM"/>
    </source>
</evidence>
<name>A0A1F5NHX1_9BACT</name>
<comment type="caution">
    <text evidence="1">The sequence shown here is derived from an EMBL/GenBank/DDBJ whole genome shotgun (WGS) entry which is preliminary data.</text>
</comment>
<protein>
    <recommendedName>
        <fullName evidence="3">DUF4367 domain-containing protein</fullName>
    </recommendedName>
</protein>
<dbReference type="EMBL" id="MFDZ01000058">
    <property type="protein sequence ID" value="OGE77277.1"/>
    <property type="molecule type" value="Genomic_DNA"/>
</dbReference>
<dbReference type="AlphaFoldDB" id="A0A1F5NHX1"/>
<proteinExistence type="predicted"/>
<evidence type="ECO:0000313" key="2">
    <source>
        <dbReference type="Proteomes" id="UP000176578"/>
    </source>
</evidence>
<evidence type="ECO:0000313" key="1">
    <source>
        <dbReference type="EMBL" id="OGE77277.1"/>
    </source>
</evidence>
<reference evidence="1 2" key="1">
    <citation type="journal article" date="2016" name="Nat. Commun.">
        <title>Thousands of microbial genomes shed light on interconnected biogeochemical processes in an aquifer system.</title>
        <authorList>
            <person name="Anantharaman K."/>
            <person name="Brown C.T."/>
            <person name="Hug L.A."/>
            <person name="Sharon I."/>
            <person name="Castelle C.J."/>
            <person name="Probst A.J."/>
            <person name="Thomas B.C."/>
            <person name="Singh A."/>
            <person name="Wilkins M.J."/>
            <person name="Karaoz U."/>
            <person name="Brodie E.L."/>
            <person name="Williams K.H."/>
            <person name="Hubbard S.S."/>
            <person name="Banfield J.F."/>
        </authorList>
    </citation>
    <scope>NUCLEOTIDE SEQUENCE [LARGE SCALE GENOMIC DNA]</scope>
</reference>
<accession>A0A1F5NHX1</accession>
<organism evidence="1 2">
    <name type="scientific">Candidatus Daviesbacteria bacterium RIFCSPLOWO2_02_FULL_41_8</name>
    <dbReference type="NCBI Taxonomy" id="1797798"/>
    <lineage>
        <taxon>Bacteria</taxon>
        <taxon>Candidatus Daviesiibacteriota</taxon>
    </lineage>
</organism>
<gene>
    <name evidence="1" type="ORF">A3J19_00805</name>
</gene>